<dbReference type="NCBIfam" id="TIGR03461">
    <property type="entry name" value="pabC_Proteo"/>
    <property type="match status" value="1"/>
</dbReference>
<evidence type="ECO:0000256" key="8">
    <source>
        <dbReference type="ARBA" id="ARBA00035676"/>
    </source>
</evidence>
<sequence length="286" mass="30971">MARMVDNGSAWRVFGPGGSGSVPPGDRGLAYGDSLFETMRAHRGEVPWWDAHWARLRHGSGRLGIALPPESEVHGQARGLLDGADAVLRLQLTRGSGGRGYAPVAGMEPTWILSRHPLPRPCAPAGISLRWCDTRLAVQPALAGLKHGNRLEQVLARAEWDRPDASDADADEGLMCSMAGDVVCATAANLFVLRDGHWSTPPVERCGVAGVTRQWLLDHYPIEQRELAPAEVETADAVVLTNAVRGILPVARLGERRWPLHPEVLGWQRDLARAHPAFASIASEMP</sequence>
<evidence type="ECO:0000256" key="2">
    <source>
        <dbReference type="ARBA" id="ARBA00009320"/>
    </source>
</evidence>
<comment type="cofactor">
    <cofactor evidence="1">
        <name>pyridoxal 5'-phosphate</name>
        <dbReference type="ChEBI" id="CHEBI:597326"/>
    </cofactor>
</comment>
<comment type="pathway">
    <text evidence="7">Cofactor biosynthesis; tetrahydrofolate biosynthesis; 4-aminobenzoate from chorismate: step 2/2.</text>
</comment>
<dbReference type="PANTHER" id="PTHR42743">
    <property type="entry name" value="AMINO-ACID AMINOTRANSFERASE"/>
    <property type="match status" value="1"/>
</dbReference>
<keyword evidence="6 11" id="KW-0456">Lyase</keyword>
<comment type="catalytic activity">
    <reaction evidence="9">
        <text>4-amino-4-deoxychorismate = 4-aminobenzoate + pyruvate + H(+)</text>
        <dbReference type="Rhea" id="RHEA:16201"/>
        <dbReference type="ChEBI" id="CHEBI:15361"/>
        <dbReference type="ChEBI" id="CHEBI:15378"/>
        <dbReference type="ChEBI" id="CHEBI:17836"/>
        <dbReference type="ChEBI" id="CHEBI:58406"/>
        <dbReference type="EC" id="4.1.3.38"/>
    </reaction>
</comment>
<dbReference type="Gene3D" id="3.30.470.10">
    <property type="match status" value="1"/>
</dbReference>
<comment type="similarity">
    <text evidence="2">Belongs to the class-IV pyridoxal-phosphate-dependent aminotransferase family.</text>
</comment>
<organism evidence="11 12">
    <name type="scientific">Novilysobacter luteus</name>
    <dbReference type="NCBI Taxonomy" id="2822368"/>
    <lineage>
        <taxon>Bacteria</taxon>
        <taxon>Pseudomonadati</taxon>
        <taxon>Pseudomonadota</taxon>
        <taxon>Gammaproteobacteria</taxon>
        <taxon>Lysobacterales</taxon>
        <taxon>Lysobacteraceae</taxon>
        <taxon>Novilysobacter</taxon>
    </lineage>
</organism>
<dbReference type="Gene3D" id="3.20.10.10">
    <property type="entry name" value="D-amino Acid Aminotransferase, subunit A, domain 2"/>
    <property type="match status" value="1"/>
</dbReference>
<keyword evidence="4" id="KW-0663">Pyridoxal phosphate</keyword>
<evidence type="ECO:0000256" key="7">
    <source>
        <dbReference type="ARBA" id="ARBA00035633"/>
    </source>
</evidence>
<dbReference type="GO" id="GO:0008696">
    <property type="term" value="F:4-amino-4-deoxychorismate lyase activity"/>
    <property type="evidence" value="ECO:0007669"/>
    <property type="project" value="UniProtKB-EC"/>
</dbReference>
<dbReference type="InterPro" id="IPR036038">
    <property type="entry name" value="Aminotransferase-like"/>
</dbReference>
<keyword evidence="5" id="KW-0289">Folate biosynthesis</keyword>
<reference evidence="11 12" key="1">
    <citation type="submission" date="2021-04" db="EMBL/GenBank/DDBJ databases">
        <authorList>
            <person name="Rodrigo-Torres L."/>
            <person name="Arahal R. D."/>
            <person name="Lucena T."/>
        </authorList>
    </citation>
    <scope>NUCLEOTIDE SEQUENCE [LARGE SCALE GENOMIC DNA]</scope>
    <source>
        <strain evidence="11 12">CECT 30171</strain>
    </source>
</reference>
<dbReference type="EMBL" id="OU015430">
    <property type="protein sequence ID" value="CAG4971466.1"/>
    <property type="molecule type" value="Genomic_DNA"/>
</dbReference>
<evidence type="ECO:0000313" key="11">
    <source>
        <dbReference type="EMBL" id="CAG4971466.1"/>
    </source>
</evidence>
<dbReference type="InterPro" id="IPR017824">
    <property type="entry name" value="Aminodeoxychorismate_lyase_IV"/>
</dbReference>
<name>A0ABM8UE88_9GAMM</name>
<evidence type="ECO:0000256" key="3">
    <source>
        <dbReference type="ARBA" id="ARBA00011738"/>
    </source>
</evidence>
<dbReference type="Pfam" id="PF01063">
    <property type="entry name" value="Aminotran_4"/>
    <property type="match status" value="1"/>
</dbReference>
<dbReference type="PANTHER" id="PTHR42743:SF2">
    <property type="entry name" value="AMINODEOXYCHORISMATE LYASE"/>
    <property type="match status" value="1"/>
</dbReference>
<dbReference type="RefSeq" id="WP_215219920.1">
    <property type="nucleotide sequence ID" value="NZ_OU015430.1"/>
</dbReference>
<dbReference type="InterPro" id="IPR050571">
    <property type="entry name" value="Class-IV_PLP-Dep_Aminotrnsfr"/>
</dbReference>
<dbReference type="SUPFAM" id="SSF56752">
    <property type="entry name" value="D-aminoacid aminotransferase-like PLP-dependent enzymes"/>
    <property type="match status" value="1"/>
</dbReference>
<dbReference type="CDD" id="cd01559">
    <property type="entry name" value="ADCL_like"/>
    <property type="match status" value="1"/>
</dbReference>
<protein>
    <recommendedName>
        <fullName evidence="8 10">Aminodeoxychorismate lyase</fullName>
        <ecNumber evidence="8 10">4.1.3.38</ecNumber>
    </recommendedName>
</protein>
<evidence type="ECO:0000256" key="9">
    <source>
        <dbReference type="ARBA" id="ARBA00049529"/>
    </source>
</evidence>
<evidence type="ECO:0000313" key="12">
    <source>
        <dbReference type="Proteomes" id="UP000680116"/>
    </source>
</evidence>
<dbReference type="InterPro" id="IPR043131">
    <property type="entry name" value="BCAT-like_N"/>
</dbReference>
<comment type="subunit">
    <text evidence="3">Homodimer.</text>
</comment>
<evidence type="ECO:0000256" key="5">
    <source>
        <dbReference type="ARBA" id="ARBA00022909"/>
    </source>
</evidence>
<accession>A0ABM8UE88</accession>
<dbReference type="InterPro" id="IPR043132">
    <property type="entry name" value="BCAT-like_C"/>
</dbReference>
<gene>
    <name evidence="11" type="primary">pabC</name>
    <name evidence="11" type="ORF">LYB30171_00979</name>
</gene>
<dbReference type="EC" id="4.1.3.38" evidence="8 10"/>
<proteinExistence type="inferred from homology"/>
<evidence type="ECO:0000256" key="6">
    <source>
        <dbReference type="ARBA" id="ARBA00023239"/>
    </source>
</evidence>
<dbReference type="Proteomes" id="UP000680116">
    <property type="component" value="Chromosome"/>
</dbReference>
<evidence type="ECO:0000256" key="1">
    <source>
        <dbReference type="ARBA" id="ARBA00001933"/>
    </source>
</evidence>
<dbReference type="InterPro" id="IPR001544">
    <property type="entry name" value="Aminotrans_IV"/>
</dbReference>
<evidence type="ECO:0000256" key="4">
    <source>
        <dbReference type="ARBA" id="ARBA00022898"/>
    </source>
</evidence>
<keyword evidence="12" id="KW-1185">Reference proteome</keyword>
<evidence type="ECO:0000256" key="10">
    <source>
        <dbReference type="NCBIfam" id="TIGR03461"/>
    </source>
</evidence>